<accession>A0AAU6Q0S0</accession>
<gene>
    <name evidence="1" type="ORF">WDJ50_10305</name>
</gene>
<evidence type="ECO:0000313" key="1">
    <source>
        <dbReference type="EMBL" id="WYF43803.1"/>
    </source>
</evidence>
<dbReference type="RefSeq" id="WP_339094792.1">
    <property type="nucleotide sequence ID" value="NZ_CP149782.1"/>
</dbReference>
<protein>
    <submittedName>
        <fullName evidence="1">Uncharacterized protein</fullName>
    </submittedName>
</protein>
<proteinExistence type="predicted"/>
<organism evidence="1">
    <name type="scientific">Deinococcus sp. VB142</name>
    <dbReference type="NCBI Taxonomy" id="3112952"/>
    <lineage>
        <taxon>Bacteria</taxon>
        <taxon>Thermotogati</taxon>
        <taxon>Deinococcota</taxon>
        <taxon>Deinococci</taxon>
        <taxon>Deinococcales</taxon>
        <taxon>Deinococcaceae</taxon>
        <taxon>Deinococcus</taxon>
    </lineage>
</organism>
<dbReference type="EMBL" id="CP149782">
    <property type="protein sequence ID" value="WYF43803.1"/>
    <property type="molecule type" value="Genomic_DNA"/>
</dbReference>
<reference evidence="1" key="1">
    <citation type="submission" date="2024-03" db="EMBL/GenBank/DDBJ databases">
        <title>Deinococcus weizhi sp. nov., isolated from human skin.</title>
        <authorList>
            <person name="Wei Z."/>
            <person name="Tian F."/>
            <person name="Yang C."/>
            <person name="Xin L.T."/>
            <person name="Wen Z.J."/>
            <person name="Lan K.C."/>
            <person name="Yu L."/>
            <person name="Zhe W."/>
            <person name="Dan F.D."/>
            <person name="Jun W."/>
            <person name="Rui Z."/>
            <person name="Yong X.J."/>
            <person name="Ting Y."/>
            <person name="Wei X."/>
            <person name="Xu Z.G."/>
            <person name="Xin Z."/>
            <person name="Dong F.G."/>
            <person name="Ni X.M."/>
            <person name="Zheng M.G."/>
            <person name="Chun Y."/>
            <person name="Qian W.X."/>
        </authorList>
    </citation>
    <scope>NUCLEOTIDE SEQUENCE</scope>
    <source>
        <strain evidence="1">VB142</strain>
    </source>
</reference>
<name>A0AAU6Q0S0_9DEIO</name>
<dbReference type="AlphaFoldDB" id="A0AAU6Q0S0"/>
<sequence>MFTFAEAARRPVAEVGAETHRLAAEGAHGMLIPAAFEEQYYLGVNLPEQLARLFAPINPHRIDEDLLEKLCPQAQELVRTSSLSDDAVQVFYRALKNAGLSSGAVEVRRPDEHLREVAARVLPPGMAVLHALKRLWAQDWAFEAVLARLDDTGGIGVDARPTLVQAVEG</sequence>